<protein>
    <submittedName>
        <fullName evidence="1">Uncharacterized protein</fullName>
    </submittedName>
</protein>
<reference evidence="2" key="2">
    <citation type="submission" date="2015-01" db="EMBL/GenBank/DDBJ databases">
        <title>Evolutionary Origins and Diversification of the Mycorrhizal Mutualists.</title>
        <authorList>
            <consortium name="DOE Joint Genome Institute"/>
            <consortium name="Mycorrhizal Genomics Consortium"/>
            <person name="Kohler A."/>
            <person name="Kuo A."/>
            <person name="Nagy L.G."/>
            <person name="Floudas D."/>
            <person name="Copeland A."/>
            <person name="Barry K.W."/>
            <person name="Cichocki N."/>
            <person name="Veneault-Fourrey C."/>
            <person name="LaButti K."/>
            <person name="Lindquist E.A."/>
            <person name="Lipzen A."/>
            <person name="Lundell T."/>
            <person name="Morin E."/>
            <person name="Murat C."/>
            <person name="Riley R."/>
            <person name="Ohm R."/>
            <person name="Sun H."/>
            <person name="Tunlid A."/>
            <person name="Henrissat B."/>
            <person name="Grigoriev I.V."/>
            <person name="Hibbett D.S."/>
            <person name="Martin F."/>
        </authorList>
    </citation>
    <scope>NUCLEOTIDE SEQUENCE [LARGE SCALE GENOMIC DNA]</scope>
    <source>
        <strain evidence="2">LaAM-08-1</strain>
    </source>
</reference>
<reference evidence="1 2" key="1">
    <citation type="submission" date="2014-04" db="EMBL/GenBank/DDBJ databases">
        <authorList>
            <consortium name="DOE Joint Genome Institute"/>
            <person name="Kuo A."/>
            <person name="Kohler A."/>
            <person name="Nagy L.G."/>
            <person name="Floudas D."/>
            <person name="Copeland A."/>
            <person name="Barry K.W."/>
            <person name="Cichocki N."/>
            <person name="Veneault-Fourrey C."/>
            <person name="LaButti K."/>
            <person name="Lindquist E.A."/>
            <person name="Lipzen A."/>
            <person name="Lundell T."/>
            <person name="Morin E."/>
            <person name="Murat C."/>
            <person name="Sun H."/>
            <person name="Tunlid A."/>
            <person name="Henrissat B."/>
            <person name="Grigoriev I.V."/>
            <person name="Hibbett D.S."/>
            <person name="Martin F."/>
            <person name="Nordberg H.P."/>
            <person name="Cantor M.N."/>
            <person name="Hua S.X."/>
        </authorList>
    </citation>
    <scope>NUCLEOTIDE SEQUENCE [LARGE SCALE GENOMIC DNA]</scope>
    <source>
        <strain evidence="1 2">LaAM-08-1</strain>
    </source>
</reference>
<dbReference type="EMBL" id="KN838909">
    <property type="protein sequence ID" value="KIJ92442.1"/>
    <property type="molecule type" value="Genomic_DNA"/>
</dbReference>
<keyword evidence="2" id="KW-1185">Reference proteome</keyword>
<evidence type="ECO:0000313" key="1">
    <source>
        <dbReference type="EMBL" id="KIJ92442.1"/>
    </source>
</evidence>
<gene>
    <name evidence="1" type="ORF">K443DRAFT_13593</name>
</gene>
<organism evidence="1 2">
    <name type="scientific">Laccaria amethystina LaAM-08-1</name>
    <dbReference type="NCBI Taxonomy" id="1095629"/>
    <lineage>
        <taxon>Eukaryota</taxon>
        <taxon>Fungi</taxon>
        <taxon>Dikarya</taxon>
        <taxon>Basidiomycota</taxon>
        <taxon>Agaricomycotina</taxon>
        <taxon>Agaricomycetes</taxon>
        <taxon>Agaricomycetidae</taxon>
        <taxon>Agaricales</taxon>
        <taxon>Agaricineae</taxon>
        <taxon>Hydnangiaceae</taxon>
        <taxon>Laccaria</taxon>
    </lineage>
</organism>
<dbReference type="HOGENOM" id="CLU_1704511_0_0_1"/>
<dbReference type="Proteomes" id="UP000054477">
    <property type="component" value="Unassembled WGS sequence"/>
</dbReference>
<proteinExistence type="predicted"/>
<accession>A0A0C9X7W9</accession>
<dbReference type="AlphaFoldDB" id="A0A0C9X7W9"/>
<evidence type="ECO:0000313" key="2">
    <source>
        <dbReference type="Proteomes" id="UP000054477"/>
    </source>
</evidence>
<sequence>MNKLSLPIRRHAILPQGQIVYAFSPSLAEEAWRNCAFPHVFVSTVTSSNISPSLEGERSFNVRMAYLEGGYTVADERICDILSVSGERLRTNIDPNADVYKQPRRLEPNPSVHDPTPTRMAQQLCFEPNTGVYSPTPANCERRGSGGNPVAWTS</sequence>
<name>A0A0C9X7W9_9AGAR</name>